<reference evidence="2 4" key="1">
    <citation type="submission" date="2016-08" db="EMBL/GenBank/DDBJ databases">
        <title>Moorella thermoacetica DSM 103132.</title>
        <authorList>
            <person name="Jendresen C.B."/>
            <person name="Redl S.M."/>
            <person name="Jensen T.O."/>
            <person name="Nielsen A.T."/>
        </authorList>
    </citation>
    <scope>NUCLEOTIDE SEQUENCE [LARGE SCALE GENOMIC DNA]</scope>
    <source>
        <strain evidence="2 4">DSM 103132</strain>
    </source>
</reference>
<dbReference type="Pfam" id="PF01527">
    <property type="entry name" value="HTH_Tnp_1"/>
    <property type="match status" value="1"/>
</dbReference>
<dbReference type="AlphaFoldDB" id="A0AAC9MVV5"/>
<organism evidence="2 4">
    <name type="scientific">Neomoorella thermoacetica</name>
    <name type="common">Clostridium thermoaceticum</name>
    <dbReference type="NCBI Taxonomy" id="1525"/>
    <lineage>
        <taxon>Bacteria</taxon>
        <taxon>Bacillati</taxon>
        <taxon>Bacillota</taxon>
        <taxon>Clostridia</taxon>
        <taxon>Neomoorellales</taxon>
        <taxon>Neomoorellaceae</taxon>
        <taxon>Neomoorella</taxon>
    </lineage>
</organism>
<dbReference type="Proteomes" id="UP000094598">
    <property type="component" value="Chromosome"/>
</dbReference>
<feature type="coiled-coil region" evidence="1">
    <location>
        <begin position="65"/>
        <end position="92"/>
    </location>
</feature>
<sequence length="132" mass="15177">MGESRRKYDEEFKHNAVELCHTSGKTTSQIARDLGINSSMLSRWQREQAKYGERAFPGIGKQMRGTDLEEENRRLKKELAIAQEERDILKKLWPSSPKHRNEISVYLGAHGNFPCRDDVPGSLLLIAPIRAW</sequence>
<evidence type="ECO:0000313" key="2">
    <source>
        <dbReference type="EMBL" id="AOQ25094.1"/>
    </source>
</evidence>
<evidence type="ECO:0000313" key="5">
    <source>
        <dbReference type="Proteomes" id="UP000322283"/>
    </source>
</evidence>
<dbReference type="Proteomes" id="UP000322283">
    <property type="component" value="Unassembled WGS sequence"/>
</dbReference>
<dbReference type="EMBL" id="CP017019">
    <property type="protein sequence ID" value="AOQ25094.1"/>
    <property type="molecule type" value="Genomic_DNA"/>
</dbReference>
<reference evidence="3 5" key="2">
    <citation type="submission" date="2019-05" db="EMBL/GenBank/DDBJ databases">
        <title>Genome sequence of Moorella thermoacetica ATCC 33924.</title>
        <authorList>
            <person name="Poehlein A."/>
            <person name="Bengelsdorf F.R."/>
            <person name="Duerre P."/>
            <person name="Daniel R."/>
        </authorList>
    </citation>
    <scope>NUCLEOTIDE SEQUENCE [LARGE SCALE GENOMIC DNA]</scope>
    <source>
        <strain evidence="3 5">ATCC 33924</strain>
    </source>
</reference>
<dbReference type="Gene3D" id="1.10.10.60">
    <property type="entry name" value="Homeodomain-like"/>
    <property type="match status" value="1"/>
</dbReference>
<dbReference type="InterPro" id="IPR009057">
    <property type="entry name" value="Homeodomain-like_sf"/>
</dbReference>
<dbReference type="GO" id="GO:0006313">
    <property type="term" value="P:DNA transposition"/>
    <property type="evidence" value="ECO:0007669"/>
    <property type="project" value="InterPro"/>
</dbReference>
<dbReference type="EMBL" id="VCDX01000001">
    <property type="protein sequence ID" value="TYL15375.1"/>
    <property type="molecule type" value="Genomic_DNA"/>
</dbReference>
<dbReference type="PANTHER" id="PTHR33215">
    <property type="entry name" value="PROTEIN DISTAL ANTENNA"/>
    <property type="match status" value="1"/>
</dbReference>
<evidence type="ECO:0000313" key="3">
    <source>
        <dbReference type="EMBL" id="TYL15375.1"/>
    </source>
</evidence>
<dbReference type="GO" id="GO:0003677">
    <property type="term" value="F:DNA binding"/>
    <property type="evidence" value="ECO:0007669"/>
    <property type="project" value="InterPro"/>
</dbReference>
<dbReference type="PANTHER" id="PTHR33215:SF13">
    <property type="entry name" value="PROTEIN DISTAL ANTENNA"/>
    <property type="match status" value="1"/>
</dbReference>
<evidence type="ECO:0000313" key="4">
    <source>
        <dbReference type="Proteomes" id="UP000094598"/>
    </source>
</evidence>
<evidence type="ECO:0000256" key="1">
    <source>
        <dbReference type="SAM" id="Coils"/>
    </source>
</evidence>
<keyword evidence="1" id="KW-0175">Coiled coil</keyword>
<dbReference type="InterPro" id="IPR002514">
    <property type="entry name" value="Transposase_8"/>
</dbReference>
<dbReference type="SUPFAM" id="SSF46689">
    <property type="entry name" value="Homeodomain-like"/>
    <property type="match status" value="1"/>
</dbReference>
<dbReference type="GO" id="GO:0004803">
    <property type="term" value="F:transposase activity"/>
    <property type="evidence" value="ECO:0007669"/>
    <property type="project" value="InterPro"/>
</dbReference>
<keyword evidence="5" id="KW-1185">Reference proteome</keyword>
<name>A0AAC9MVV5_NEOTH</name>
<protein>
    <submittedName>
        <fullName evidence="2">Transposase</fullName>
    </submittedName>
</protein>
<gene>
    <name evidence="2" type="ORF">Maut_02678</name>
    <name evidence="3" type="ORF">MTAT_01080</name>
</gene>
<proteinExistence type="predicted"/>
<accession>A0AAC9MVV5</accession>
<dbReference type="InterPro" id="IPR051839">
    <property type="entry name" value="RD_transcriptional_regulator"/>
</dbReference>